<evidence type="ECO:0000313" key="3">
    <source>
        <dbReference type="EMBL" id="KAK9761311.1"/>
    </source>
</evidence>
<organism evidence="3 4">
    <name type="scientific">Basidiobolus ranarum</name>
    <dbReference type="NCBI Taxonomy" id="34480"/>
    <lineage>
        <taxon>Eukaryota</taxon>
        <taxon>Fungi</taxon>
        <taxon>Fungi incertae sedis</taxon>
        <taxon>Zoopagomycota</taxon>
        <taxon>Entomophthoromycotina</taxon>
        <taxon>Basidiobolomycetes</taxon>
        <taxon>Basidiobolales</taxon>
        <taxon>Basidiobolaceae</taxon>
        <taxon>Basidiobolus</taxon>
    </lineage>
</organism>
<evidence type="ECO:0000256" key="2">
    <source>
        <dbReference type="SAM" id="Phobius"/>
    </source>
</evidence>
<sequence length="150" mass="16156">MNSNSSFAKLLHEYGGIEEESVEEDNDKSSSNTITDENPQLSTEAEVIPKAAAVTSNTIAPGRTPGLMTTEERSTGAVNGKIYMVYFSAGGGLVGLTMIMALLILTQVTRVGNDLWLSYWSEQKWGLTKEIYISGCTAGGTIGPPLWMMI</sequence>
<keyword evidence="2" id="KW-1133">Transmembrane helix</keyword>
<feature type="compositionally biased region" description="Acidic residues" evidence="1">
    <location>
        <begin position="16"/>
        <end position="26"/>
    </location>
</feature>
<feature type="compositionally biased region" description="Polar residues" evidence="1">
    <location>
        <begin position="33"/>
        <end position="43"/>
    </location>
</feature>
<keyword evidence="2" id="KW-0472">Membrane</keyword>
<evidence type="ECO:0000256" key="1">
    <source>
        <dbReference type="SAM" id="MobiDB-lite"/>
    </source>
</evidence>
<keyword evidence="4" id="KW-1185">Reference proteome</keyword>
<feature type="region of interest" description="Disordered" evidence="1">
    <location>
        <begin position="14"/>
        <end position="46"/>
    </location>
</feature>
<feature type="transmembrane region" description="Helical" evidence="2">
    <location>
        <begin position="83"/>
        <end position="105"/>
    </location>
</feature>
<dbReference type="Proteomes" id="UP001479436">
    <property type="component" value="Unassembled WGS sequence"/>
</dbReference>
<name>A0ABR2WIN5_9FUNG</name>
<gene>
    <name evidence="3" type="ORF">K7432_013884</name>
</gene>
<comment type="caution">
    <text evidence="3">The sequence shown here is derived from an EMBL/GenBank/DDBJ whole genome shotgun (WGS) entry which is preliminary data.</text>
</comment>
<protein>
    <submittedName>
        <fullName evidence="3">Uncharacterized protein</fullName>
    </submittedName>
</protein>
<accession>A0ABR2WIN5</accession>
<reference evidence="3 4" key="1">
    <citation type="submission" date="2023-04" db="EMBL/GenBank/DDBJ databases">
        <title>Genome of Basidiobolus ranarum AG-B5.</title>
        <authorList>
            <person name="Stajich J.E."/>
            <person name="Carter-House D."/>
            <person name="Gryganskyi A."/>
        </authorList>
    </citation>
    <scope>NUCLEOTIDE SEQUENCE [LARGE SCALE GENOMIC DNA]</scope>
    <source>
        <strain evidence="3 4">AG-B5</strain>
    </source>
</reference>
<keyword evidence="2" id="KW-0812">Transmembrane</keyword>
<proteinExistence type="predicted"/>
<evidence type="ECO:0000313" key="4">
    <source>
        <dbReference type="Proteomes" id="UP001479436"/>
    </source>
</evidence>
<dbReference type="EMBL" id="JASJQH010001446">
    <property type="protein sequence ID" value="KAK9761311.1"/>
    <property type="molecule type" value="Genomic_DNA"/>
</dbReference>